<gene>
    <name evidence="3" type="ORF">FA13DRAFT_1648478</name>
    <name evidence="2" type="ORF">FA13DRAFT_1652813</name>
</gene>
<organism evidence="3 4">
    <name type="scientific">Coprinellus micaceus</name>
    <name type="common">Glistening ink-cap mushroom</name>
    <name type="synonym">Coprinus micaceus</name>
    <dbReference type="NCBI Taxonomy" id="71717"/>
    <lineage>
        <taxon>Eukaryota</taxon>
        <taxon>Fungi</taxon>
        <taxon>Dikarya</taxon>
        <taxon>Basidiomycota</taxon>
        <taxon>Agaricomycotina</taxon>
        <taxon>Agaricomycetes</taxon>
        <taxon>Agaricomycetidae</taxon>
        <taxon>Agaricales</taxon>
        <taxon>Agaricineae</taxon>
        <taxon>Psathyrellaceae</taxon>
        <taxon>Coprinellus</taxon>
    </lineage>
</organism>
<reference evidence="3 4" key="1">
    <citation type="journal article" date="2019" name="Nat. Ecol. Evol.">
        <title>Megaphylogeny resolves global patterns of mushroom evolution.</title>
        <authorList>
            <person name="Varga T."/>
            <person name="Krizsan K."/>
            <person name="Foldi C."/>
            <person name="Dima B."/>
            <person name="Sanchez-Garcia M."/>
            <person name="Sanchez-Ramirez S."/>
            <person name="Szollosi G.J."/>
            <person name="Szarkandi J.G."/>
            <person name="Papp V."/>
            <person name="Albert L."/>
            <person name="Andreopoulos W."/>
            <person name="Angelini C."/>
            <person name="Antonin V."/>
            <person name="Barry K.W."/>
            <person name="Bougher N.L."/>
            <person name="Buchanan P."/>
            <person name="Buyck B."/>
            <person name="Bense V."/>
            <person name="Catcheside P."/>
            <person name="Chovatia M."/>
            <person name="Cooper J."/>
            <person name="Damon W."/>
            <person name="Desjardin D."/>
            <person name="Finy P."/>
            <person name="Geml J."/>
            <person name="Haridas S."/>
            <person name="Hughes K."/>
            <person name="Justo A."/>
            <person name="Karasinski D."/>
            <person name="Kautmanova I."/>
            <person name="Kiss B."/>
            <person name="Kocsube S."/>
            <person name="Kotiranta H."/>
            <person name="LaButti K.M."/>
            <person name="Lechner B.E."/>
            <person name="Liimatainen K."/>
            <person name="Lipzen A."/>
            <person name="Lukacs Z."/>
            <person name="Mihaltcheva S."/>
            <person name="Morgado L.N."/>
            <person name="Niskanen T."/>
            <person name="Noordeloos M.E."/>
            <person name="Ohm R.A."/>
            <person name="Ortiz-Santana B."/>
            <person name="Ovrebo C."/>
            <person name="Racz N."/>
            <person name="Riley R."/>
            <person name="Savchenko A."/>
            <person name="Shiryaev A."/>
            <person name="Soop K."/>
            <person name="Spirin V."/>
            <person name="Szebenyi C."/>
            <person name="Tomsovsky M."/>
            <person name="Tulloss R.E."/>
            <person name="Uehling J."/>
            <person name="Grigoriev I.V."/>
            <person name="Vagvolgyi C."/>
            <person name="Papp T."/>
            <person name="Martin F.M."/>
            <person name="Miettinen O."/>
            <person name="Hibbett D.S."/>
            <person name="Nagy L.G."/>
        </authorList>
    </citation>
    <scope>NUCLEOTIDE SEQUENCE [LARGE SCALE GENOMIC DNA]</scope>
    <source>
        <strain evidence="3 4">FP101781</strain>
    </source>
</reference>
<evidence type="ECO:0000313" key="3">
    <source>
        <dbReference type="EMBL" id="TEB18566.1"/>
    </source>
</evidence>
<evidence type="ECO:0000313" key="4">
    <source>
        <dbReference type="Proteomes" id="UP000298030"/>
    </source>
</evidence>
<keyword evidence="4" id="KW-1185">Reference proteome</keyword>
<dbReference type="STRING" id="71717.A0A4Y7SCG5"/>
<dbReference type="Proteomes" id="UP000298030">
    <property type="component" value="Unassembled WGS sequence"/>
</dbReference>
<dbReference type="EMBL" id="QPFP01000441">
    <property type="protein sequence ID" value="TEB11769.1"/>
    <property type="molecule type" value="Genomic_DNA"/>
</dbReference>
<comment type="caution">
    <text evidence="3">The sequence shown here is derived from an EMBL/GenBank/DDBJ whole genome shotgun (WGS) entry which is preliminary data.</text>
</comment>
<evidence type="ECO:0000313" key="2">
    <source>
        <dbReference type="EMBL" id="TEB11769.1"/>
    </source>
</evidence>
<accession>A0A4Y7SCG5</accession>
<sequence length="154" mass="18432">MCFHEESPHSVNSDLNERRERDLDDPNTTAEPRRFNYARLLGIYHVNVIYLGPGMLDHRQRRFDFLWVRWYQRVDRRSTEARIWSSRRPEIVSLVPLAHPLACSFIDPYDVVRGAHIIPRFSSGKCYASEDQFDKVFSKFVNEREEWNEYIINP</sequence>
<feature type="compositionally biased region" description="Basic and acidic residues" evidence="1">
    <location>
        <begin position="15"/>
        <end position="24"/>
    </location>
</feature>
<protein>
    <submittedName>
        <fullName evidence="3">Uncharacterized protein</fullName>
    </submittedName>
</protein>
<dbReference type="AlphaFoldDB" id="A0A4Y7SCG5"/>
<proteinExistence type="predicted"/>
<dbReference type="EMBL" id="QPFP01000243">
    <property type="protein sequence ID" value="TEB18566.1"/>
    <property type="molecule type" value="Genomic_DNA"/>
</dbReference>
<feature type="region of interest" description="Disordered" evidence="1">
    <location>
        <begin position="1"/>
        <end position="30"/>
    </location>
</feature>
<name>A0A4Y7SCG5_COPMI</name>
<evidence type="ECO:0000256" key="1">
    <source>
        <dbReference type="SAM" id="MobiDB-lite"/>
    </source>
</evidence>
<dbReference type="OrthoDB" id="3183767at2759"/>